<gene>
    <name evidence="3" type="ORF">Pfra01_000034300</name>
</gene>
<protein>
    <submittedName>
        <fullName evidence="3">Unnamed protein product</fullName>
    </submittedName>
</protein>
<dbReference type="InterPro" id="IPR036875">
    <property type="entry name" value="Znf_CCHC_sf"/>
</dbReference>
<keyword evidence="1" id="KW-0175">Coiled coil</keyword>
<reference evidence="3" key="1">
    <citation type="submission" date="2023-04" db="EMBL/GenBank/DDBJ databases">
        <title>Phytophthora fragariaefolia NBRC 109709.</title>
        <authorList>
            <person name="Ichikawa N."/>
            <person name="Sato H."/>
            <person name="Tonouchi N."/>
        </authorList>
    </citation>
    <scope>NUCLEOTIDE SEQUENCE</scope>
    <source>
        <strain evidence="3">NBRC 109709</strain>
    </source>
</reference>
<proteinExistence type="predicted"/>
<sequence length="1179" mass="131814">MVIEQGKTNQYGRREFGACIMNHNVDLCPISALGFHLFYWWGDQLELIPNLLEPALWNNIKLLKKEERCNKSNGGMTCKSISPAGRPTLDHGAEVDVVLGTDFMIPVGVRLDHFHATTRLPDEVEIPLIKTQRIADTREEGPPVPDGPTDVLTIPGHESRDYRPTRQPPTNETHELWARRMKELIPKVEDFRPGRPRRVRVTNISGRLVTCPVHLPLLMWVPIGDLPRTEGYVRPGSDKYNEWRALAYSRSRDSDVVAAAARARAEGSGGERRRHSSTPIVNPFNSRPDQGSAPQVSPAKSDVTMEDVSGDVGQIMNAPALPKPPRYKGSSMQERRDFLRAYHTYFAALSAFQTEHNRPFVQPVGSCIDQGTKEIIARFTFAKHWQDVTEDEWVQYFLQAKHTAFEDYAALDVAMQKLSMDTKLAEAESRVNRLQANMYKILEDHNMVDVMFDREQKKLVKYLVASLEPISFKKEIQRRTEQEQNKWYKSNVIEFSRWLTELLASFMVWEKPIVPQVDGTKSRQSAPGKPSSSSATGNQQGQGAARFVAAGQSNAAAATNPRKPKRRWPCLKCKSTEHLVKNCPQAQPGEAKRLVEEFWASRKNTSAPPSEAPVQMKRLVLETKQAESATATNGSDDGTVNATVFDLTVKVSLLDSGADASSVSRGCITELHKRGCFVSVIKWEQPREFDPFGPGTVKLYQQARFEKVVLHTSAGPLVLRNIECWIDESDLTLALTVGRSVMAALGYSTDGLSVSALQKQPEYVLPSGNDVADTPLLRAQQLREVACYNDQPGDNVSTTVEGERFTSRVYLPETGRAEQNADPWGGHSASSTSLRSACSDSGYSHPVHDAWDSVYGFQTCDRNPGSHSRTASSDPLCTFAAYDYLPDKPTSIRASGLAIVVKLWRQFTERAVGRTEHFDLGFDLWERAHRVSVPAVEQCLQQLSDRIGSDTPEYLETEAAWRAYNNARNLRADRLRLQIPKRFWVWCTPDAGGKIKCPPEILLDPSMLQYSFETLTCAPSTAAWTVEAMDLDARQSWRNCWVGVPAKHSFNTTFAPCNPSAPLFVPEGSTREEVGATIVGNPALGQSHVTAPWVKEFADARPQAAADSSAVANSPSDTSSARTRFQPLTKRTFKLSLKPMPLLRLDLTSWPTLQRLWRFRLRYIILLILNLFSNPIPLV</sequence>
<dbReference type="Proteomes" id="UP001165121">
    <property type="component" value="Unassembled WGS sequence"/>
</dbReference>
<feature type="region of interest" description="Disordered" evidence="2">
    <location>
        <begin position="261"/>
        <end position="302"/>
    </location>
</feature>
<dbReference type="EMBL" id="BSXT01000029">
    <property type="protein sequence ID" value="GMF15221.1"/>
    <property type="molecule type" value="Genomic_DNA"/>
</dbReference>
<dbReference type="GO" id="GO:0003677">
    <property type="term" value="F:DNA binding"/>
    <property type="evidence" value="ECO:0007669"/>
    <property type="project" value="InterPro"/>
</dbReference>
<feature type="coiled-coil region" evidence="1">
    <location>
        <begin position="417"/>
        <end position="444"/>
    </location>
</feature>
<dbReference type="InterPro" id="IPR038279">
    <property type="entry name" value="Ndc10_dom2_sf"/>
</dbReference>
<dbReference type="GO" id="GO:0008270">
    <property type="term" value="F:zinc ion binding"/>
    <property type="evidence" value="ECO:0007669"/>
    <property type="project" value="InterPro"/>
</dbReference>
<evidence type="ECO:0000313" key="4">
    <source>
        <dbReference type="Proteomes" id="UP001165121"/>
    </source>
</evidence>
<evidence type="ECO:0000313" key="3">
    <source>
        <dbReference type="EMBL" id="GMF15221.1"/>
    </source>
</evidence>
<dbReference type="SUPFAM" id="SSF57756">
    <property type="entry name" value="Retrovirus zinc finger-like domains"/>
    <property type="match status" value="1"/>
</dbReference>
<dbReference type="AlphaFoldDB" id="A0A9W6TKW2"/>
<dbReference type="OrthoDB" id="129090at2759"/>
<feature type="compositionally biased region" description="Polar residues" evidence="2">
    <location>
        <begin position="522"/>
        <end position="542"/>
    </location>
</feature>
<keyword evidence="4" id="KW-1185">Reference proteome</keyword>
<organism evidence="3 4">
    <name type="scientific">Phytophthora fragariaefolia</name>
    <dbReference type="NCBI Taxonomy" id="1490495"/>
    <lineage>
        <taxon>Eukaryota</taxon>
        <taxon>Sar</taxon>
        <taxon>Stramenopiles</taxon>
        <taxon>Oomycota</taxon>
        <taxon>Peronosporomycetes</taxon>
        <taxon>Peronosporales</taxon>
        <taxon>Peronosporaceae</taxon>
        <taxon>Phytophthora</taxon>
    </lineage>
</organism>
<evidence type="ECO:0000256" key="2">
    <source>
        <dbReference type="SAM" id="MobiDB-lite"/>
    </source>
</evidence>
<feature type="compositionally biased region" description="Polar residues" evidence="2">
    <location>
        <begin position="278"/>
        <end position="295"/>
    </location>
</feature>
<name>A0A9W6TKW2_9STRA</name>
<accession>A0A9W6TKW2</accession>
<dbReference type="Gene3D" id="1.10.443.20">
    <property type="entry name" value="Centromere DNA-binding protein complex CBF3 subunit, domain 2"/>
    <property type="match status" value="1"/>
</dbReference>
<comment type="caution">
    <text evidence="3">The sequence shown here is derived from an EMBL/GenBank/DDBJ whole genome shotgun (WGS) entry which is preliminary data.</text>
</comment>
<feature type="region of interest" description="Disordered" evidence="2">
    <location>
        <begin position="517"/>
        <end position="546"/>
    </location>
</feature>
<evidence type="ECO:0000256" key="1">
    <source>
        <dbReference type="SAM" id="Coils"/>
    </source>
</evidence>